<dbReference type="VEuPathDB" id="VectorBase:ISCP_023556"/>
<dbReference type="HOGENOM" id="CLU_1181364_0_0_1"/>
<evidence type="ECO:0000313" key="4">
    <source>
        <dbReference type="Proteomes" id="UP000001555"/>
    </source>
</evidence>
<reference evidence="3" key="2">
    <citation type="submission" date="2020-05" db="UniProtKB">
        <authorList>
            <consortium name="EnsemblMetazoa"/>
        </authorList>
    </citation>
    <scope>IDENTIFICATION</scope>
    <source>
        <strain evidence="3">wikel</strain>
    </source>
</reference>
<reference evidence="2 4" key="1">
    <citation type="submission" date="2008-03" db="EMBL/GenBank/DDBJ databases">
        <title>Annotation of Ixodes scapularis.</title>
        <authorList>
            <consortium name="Ixodes scapularis Genome Project Consortium"/>
            <person name="Caler E."/>
            <person name="Hannick L.I."/>
            <person name="Bidwell S."/>
            <person name="Joardar V."/>
            <person name="Thiagarajan M."/>
            <person name="Amedeo P."/>
            <person name="Galinsky K.J."/>
            <person name="Schobel S."/>
            <person name="Inman J."/>
            <person name="Hostetler J."/>
            <person name="Miller J."/>
            <person name="Hammond M."/>
            <person name="Megy K."/>
            <person name="Lawson D."/>
            <person name="Kodira C."/>
            <person name="Sutton G."/>
            <person name="Meyer J."/>
            <person name="Hill C.A."/>
            <person name="Birren B."/>
            <person name="Nene V."/>
            <person name="Collins F."/>
            <person name="Alarcon-Chaidez F."/>
            <person name="Wikel S."/>
            <person name="Strausberg R."/>
        </authorList>
    </citation>
    <scope>NUCLEOTIDE SEQUENCE [LARGE SCALE GENOMIC DNA]</scope>
    <source>
        <strain evidence="4">Wikel</strain>
        <strain evidence="2">Wikel colony</strain>
    </source>
</reference>
<feature type="compositionally biased region" description="Low complexity" evidence="1">
    <location>
        <begin position="153"/>
        <end position="163"/>
    </location>
</feature>
<dbReference type="InParanoid" id="B7QD38"/>
<dbReference type="EMBL" id="DS911058">
    <property type="protein sequence ID" value="EEC16760.1"/>
    <property type="molecule type" value="Genomic_DNA"/>
</dbReference>
<dbReference type="VEuPathDB" id="VectorBase:ISCW012994"/>
<organism>
    <name type="scientific">Ixodes scapularis</name>
    <name type="common">Black-legged tick</name>
    <name type="synonym">Deer tick</name>
    <dbReference type="NCBI Taxonomy" id="6945"/>
    <lineage>
        <taxon>Eukaryota</taxon>
        <taxon>Metazoa</taxon>
        <taxon>Ecdysozoa</taxon>
        <taxon>Arthropoda</taxon>
        <taxon>Chelicerata</taxon>
        <taxon>Arachnida</taxon>
        <taxon>Acari</taxon>
        <taxon>Parasitiformes</taxon>
        <taxon>Ixodida</taxon>
        <taxon>Ixodoidea</taxon>
        <taxon>Ixodidae</taxon>
        <taxon>Ixodinae</taxon>
        <taxon>Ixodes</taxon>
    </lineage>
</organism>
<dbReference type="AlphaFoldDB" id="B7QD38"/>
<gene>
    <name evidence="2" type="ORF">IscW_ISCW012994</name>
</gene>
<dbReference type="OrthoDB" id="6514552at2759"/>
<sequence>MDGKIPDEDGNGNPREGPTKEELPGDAFGLDQTMLNGFEPTPGQARKHERSPETSPALDADFESSAPGDCADKEMTYTPLHSAGYEALRYRHPSPPMYVAPPQHTMQHQTPFLVHPRGAWTPFPSTAGPQAYLTPVLQPTNSNTSGGSGSGLSAGTSGTTSDGGLHGTLGGEDVSSPQDFGRVAGGDAAGNDLMGVARVANMGQIQHMVGPLDNVPYYMPFNGRENHNEKERKRR</sequence>
<feature type="region of interest" description="Disordered" evidence="1">
    <location>
        <begin position="135"/>
        <end position="186"/>
    </location>
</feature>
<dbReference type="EnsemblMetazoa" id="ISCW012994-RA">
    <property type="protein sequence ID" value="ISCW012994-PA"/>
    <property type="gene ID" value="ISCW012994"/>
</dbReference>
<dbReference type="EMBL" id="ABJB011097024">
    <property type="status" value="NOT_ANNOTATED_CDS"/>
    <property type="molecule type" value="Genomic_DNA"/>
</dbReference>
<dbReference type="Proteomes" id="UP000001555">
    <property type="component" value="Unassembled WGS sequence"/>
</dbReference>
<dbReference type="EMBL" id="ABJB010062208">
    <property type="status" value="NOT_ANNOTATED_CDS"/>
    <property type="molecule type" value="Genomic_DNA"/>
</dbReference>
<proteinExistence type="predicted"/>
<dbReference type="VEuPathDB" id="VectorBase:ISCI012994"/>
<feature type="region of interest" description="Disordered" evidence="1">
    <location>
        <begin position="1"/>
        <end position="75"/>
    </location>
</feature>
<evidence type="ECO:0000313" key="2">
    <source>
        <dbReference type="EMBL" id="EEC16760.1"/>
    </source>
</evidence>
<keyword evidence="4" id="KW-1185">Reference proteome</keyword>
<protein>
    <submittedName>
        <fullName evidence="2 3">Uncharacterized protein</fullName>
    </submittedName>
</protein>
<accession>B7QD38</accession>
<dbReference type="PaxDb" id="6945-B7QD38"/>
<name>B7QD38_IXOSC</name>
<evidence type="ECO:0000313" key="3">
    <source>
        <dbReference type="EnsemblMetazoa" id="ISCW012994-PA"/>
    </source>
</evidence>
<evidence type="ECO:0000256" key="1">
    <source>
        <dbReference type="SAM" id="MobiDB-lite"/>
    </source>
</evidence>
<dbReference type="EMBL" id="ABJB011122819">
    <property type="status" value="NOT_ANNOTATED_CDS"/>
    <property type="molecule type" value="Genomic_DNA"/>
</dbReference>